<proteinExistence type="predicted"/>
<accession>A0AAD3X5E8</accession>
<evidence type="ECO:0000313" key="2">
    <source>
        <dbReference type="EMBL" id="KAB1887597.1"/>
    </source>
</evidence>
<dbReference type="PROSITE" id="PS51257">
    <property type="entry name" value="PROKAR_LIPOPROTEIN"/>
    <property type="match status" value="1"/>
</dbReference>
<gene>
    <name evidence="2" type="ORF">F6W70_09520</name>
</gene>
<feature type="signal peptide" evidence="1">
    <location>
        <begin position="1"/>
        <end position="41"/>
    </location>
</feature>
<sequence>MRTVSTLAGMSTSQRRLAIAAASAVGLLFLSACTSGPGSSAAPTSTTVPSDQRLENVRPDLPDGRVIGVGTVLDVAGDVQLCMGAIRESYPPQCSGVPLDDWSWEGVEGSESSGETTWGAYAVYATFDGERLTNTDAPIMLALYDPIAPEDPTGGVDGATPSDELTRIQDDISARLGEEALALRTDRGYVWLSVVWDDGSMQDAVDAEYGDDVVIVASALREID</sequence>
<feature type="chain" id="PRO_5042013942" evidence="1">
    <location>
        <begin position="42"/>
        <end position="224"/>
    </location>
</feature>
<name>A0AAD3X5E8_MICMQ</name>
<comment type="caution">
    <text evidence="2">The sequence shown here is derived from an EMBL/GenBank/DDBJ whole genome shotgun (WGS) entry which is preliminary data.</text>
</comment>
<organism evidence="2 3">
    <name type="scientific">Microbacterium maritypicum</name>
    <name type="common">Microbacterium liquefaciens</name>
    <dbReference type="NCBI Taxonomy" id="33918"/>
    <lineage>
        <taxon>Bacteria</taxon>
        <taxon>Bacillati</taxon>
        <taxon>Actinomycetota</taxon>
        <taxon>Actinomycetes</taxon>
        <taxon>Micrococcales</taxon>
        <taxon>Microbacteriaceae</taxon>
        <taxon>Microbacterium</taxon>
    </lineage>
</organism>
<dbReference type="AlphaFoldDB" id="A0AAD3X5E8"/>
<keyword evidence="1" id="KW-0732">Signal</keyword>
<dbReference type="EMBL" id="WAAQ01000001">
    <property type="protein sequence ID" value="KAB1887597.1"/>
    <property type="molecule type" value="Genomic_DNA"/>
</dbReference>
<evidence type="ECO:0000256" key="1">
    <source>
        <dbReference type="SAM" id="SignalP"/>
    </source>
</evidence>
<evidence type="ECO:0000313" key="3">
    <source>
        <dbReference type="Proteomes" id="UP000436027"/>
    </source>
</evidence>
<dbReference type="Proteomes" id="UP000436027">
    <property type="component" value="Unassembled WGS sequence"/>
</dbReference>
<reference evidence="2 3" key="1">
    <citation type="submission" date="2019-09" db="EMBL/GenBank/DDBJ databases">
        <title>Whole genome sequencing of Microbacterium maritypicum.</title>
        <authorList>
            <person name="Lenchi N."/>
        </authorList>
    </citation>
    <scope>NUCLEOTIDE SEQUENCE [LARGE SCALE GENOMIC DNA]</scope>
    <source>
        <strain evidence="2 3">DSM 12512</strain>
    </source>
</reference>
<protein>
    <submittedName>
        <fullName evidence="2">Uncharacterized protein</fullName>
    </submittedName>
</protein>